<evidence type="ECO:0000313" key="1">
    <source>
        <dbReference type="EMBL" id="CAA9424986.1"/>
    </source>
</evidence>
<protein>
    <submittedName>
        <fullName evidence="1">Uncharacterized protein</fullName>
    </submittedName>
</protein>
<proteinExistence type="predicted"/>
<dbReference type="EMBL" id="CADCUU010000362">
    <property type="protein sequence ID" value="CAA9424986.1"/>
    <property type="molecule type" value="Genomic_DNA"/>
</dbReference>
<name>A0A6J4PVX2_9RHOB</name>
<accession>A0A6J4PVX2</accession>
<reference evidence="1" key="1">
    <citation type="submission" date="2020-02" db="EMBL/GenBank/DDBJ databases">
        <authorList>
            <person name="Meier V. D."/>
        </authorList>
    </citation>
    <scope>NUCLEOTIDE SEQUENCE</scope>
    <source>
        <strain evidence="1">AVDCRST_MAG15</strain>
    </source>
</reference>
<dbReference type="AlphaFoldDB" id="A0A6J4PVX2"/>
<sequence length="77" mass="8610">MKYAKPPNLSQAMTWAGRIMSELAIRVCFYSIRPSSSTRLPIKRNSSCFSGLAVKRRIGPSAPQWQGRCHGQGCWPV</sequence>
<gene>
    <name evidence="1" type="ORF">AVDCRST_MAG15-2445</name>
</gene>
<organism evidence="1">
    <name type="scientific">uncultured Rubellimicrobium sp</name>
    <dbReference type="NCBI Taxonomy" id="543078"/>
    <lineage>
        <taxon>Bacteria</taxon>
        <taxon>Pseudomonadati</taxon>
        <taxon>Pseudomonadota</taxon>
        <taxon>Alphaproteobacteria</taxon>
        <taxon>Rhodobacterales</taxon>
        <taxon>Roseobacteraceae</taxon>
        <taxon>Rubellimicrobium</taxon>
        <taxon>environmental samples</taxon>
    </lineage>
</organism>